<reference evidence="13 14" key="1">
    <citation type="journal article" date="2016" name="Environ. Microbiol.">
        <title>New Methyloceanibacter diversity from North Sea sediments includes methanotroph containing solely the soluble methane monooxygenase.</title>
        <authorList>
            <person name="Vekeman B."/>
            <person name="Kerckhof F.M."/>
            <person name="Cremers G."/>
            <person name="de Vos P."/>
            <person name="Vandamme P."/>
            <person name="Boon N."/>
            <person name="Op den Camp H.J."/>
            <person name="Heylen K."/>
        </authorList>
    </citation>
    <scope>NUCLEOTIDE SEQUENCE [LARGE SCALE GENOMIC DNA]</scope>
    <source>
        <strain evidence="13 14">R-67176</strain>
    </source>
</reference>
<dbReference type="SUPFAM" id="SSF55874">
    <property type="entry name" value="ATPase domain of HSP90 chaperone/DNA topoisomerase II/histidine kinase"/>
    <property type="match status" value="1"/>
</dbReference>
<keyword evidence="10" id="KW-0812">Transmembrane</keyword>
<dbReference type="InterPro" id="IPR003594">
    <property type="entry name" value="HATPase_dom"/>
</dbReference>
<evidence type="ECO:0000313" key="13">
    <source>
        <dbReference type="EMBL" id="ODR95501.1"/>
    </source>
</evidence>
<feature type="domain" description="HAMP" evidence="12">
    <location>
        <begin position="199"/>
        <end position="254"/>
    </location>
</feature>
<dbReference type="CDD" id="cd00082">
    <property type="entry name" value="HisKA"/>
    <property type="match status" value="1"/>
</dbReference>
<feature type="transmembrane region" description="Helical" evidence="10">
    <location>
        <begin position="28"/>
        <end position="49"/>
    </location>
</feature>
<feature type="transmembrane region" description="Helical" evidence="10">
    <location>
        <begin position="178"/>
        <end position="202"/>
    </location>
</feature>
<name>A0A1E3VQB7_9HYPH</name>
<dbReference type="SUPFAM" id="SSF47384">
    <property type="entry name" value="Homodimeric domain of signal transducing histidine kinase"/>
    <property type="match status" value="1"/>
</dbReference>
<dbReference type="AlphaFoldDB" id="A0A1E3VQB7"/>
<evidence type="ECO:0000256" key="10">
    <source>
        <dbReference type="SAM" id="Phobius"/>
    </source>
</evidence>
<evidence type="ECO:0000259" key="11">
    <source>
        <dbReference type="PROSITE" id="PS50109"/>
    </source>
</evidence>
<dbReference type="Gene3D" id="3.30.565.10">
    <property type="entry name" value="Histidine kinase-like ATPase, C-terminal domain"/>
    <property type="match status" value="1"/>
</dbReference>
<dbReference type="InterPro" id="IPR050980">
    <property type="entry name" value="2C_sensor_his_kinase"/>
</dbReference>
<accession>A0A1E3VQB7</accession>
<dbReference type="PANTHER" id="PTHR44936">
    <property type="entry name" value="SENSOR PROTEIN CREC"/>
    <property type="match status" value="1"/>
</dbReference>
<dbReference type="GO" id="GO:0005886">
    <property type="term" value="C:plasma membrane"/>
    <property type="evidence" value="ECO:0007669"/>
    <property type="project" value="UniProtKB-SubCell"/>
</dbReference>
<evidence type="ECO:0000256" key="1">
    <source>
        <dbReference type="ARBA" id="ARBA00000085"/>
    </source>
</evidence>
<evidence type="ECO:0000256" key="3">
    <source>
        <dbReference type="ARBA" id="ARBA00012438"/>
    </source>
</evidence>
<keyword evidence="5" id="KW-0597">Phosphoprotein</keyword>
<dbReference type="InterPro" id="IPR036890">
    <property type="entry name" value="HATPase_C_sf"/>
</dbReference>
<dbReference type="CDD" id="cd00075">
    <property type="entry name" value="HATPase"/>
    <property type="match status" value="1"/>
</dbReference>
<dbReference type="Gene3D" id="1.10.287.130">
    <property type="match status" value="1"/>
</dbReference>
<comment type="caution">
    <text evidence="13">The sequence shown here is derived from an EMBL/GenBank/DDBJ whole genome shotgun (WGS) entry which is preliminary data.</text>
</comment>
<dbReference type="STRING" id="1774970.AUC70_00765"/>
<dbReference type="PROSITE" id="PS50109">
    <property type="entry name" value="HIS_KIN"/>
    <property type="match status" value="1"/>
</dbReference>
<dbReference type="Proteomes" id="UP000094172">
    <property type="component" value="Unassembled WGS sequence"/>
</dbReference>
<organism evidence="13 14">
    <name type="scientific">Methyloceanibacter stevinii</name>
    <dbReference type="NCBI Taxonomy" id="1774970"/>
    <lineage>
        <taxon>Bacteria</taxon>
        <taxon>Pseudomonadati</taxon>
        <taxon>Pseudomonadota</taxon>
        <taxon>Alphaproteobacteria</taxon>
        <taxon>Hyphomicrobiales</taxon>
        <taxon>Hyphomicrobiaceae</taxon>
        <taxon>Methyloceanibacter</taxon>
    </lineage>
</organism>
<sequence length="488" mass="53536">MPVNDQSEHKSLASSRVTRAVAGLSTKLLLLTILFVMLAEVLVFVPSVSNFRRQWLMERLQAAQIASLAAEAAPDGRLPTKLRDELLDRARVKAISVKHEDSRVLIVRMAKPQEVETYDLREASWAYLIGDALMVYLAPDNRVIRVVGEPDFSPGEMVDVVMEEGPLKAAMLKYGLDILGLSILISIITATLVFLALDWLLVKPMTQLTRNMVRFAEQPEDPSRIIAPSSRRDEIGTAERELAAMQNELSQTLSQKTRLAALGLAVSKISHDLRNMLSSAQLLSDRLAEVRDPTVQRLVPKLIASLDRAIRLCVQTLDFGQAQEAPPNRARFALAPLVTEVGDALGLPREGAIDWDVNLESGIEVDADRDHLYRVLSNLCRNAVQAFESVPDGMGTISVFARRDGAVVTIDVVDTGPGVPEQARKRLFQAFQSVARKGGSGLGLAIAAELIMAHGGHIELVSNDGGATFRITLPDVVVELERARRRRA</sequence>
<keyword evidence="14" id="KW-1185">Reference proteome</keyword>
<keyword evidence="4" id="KW-1003">Cell membrane</keyword>
<evidence type="ECO:0000256" key="9">
    <source>
        <dbReference type="ARBA" id="ARBA00022840"/>
    </source>
</evidence>
<dbReference type="SMART" id="SM00387">
    <property type="entry name" value="HATPase_c"/>
    <property type="match status" value="1"/>
</dbReference>
<dbReference type="InterPro" id="IPR003661">
    <property type="entry name" value="HisK_dim/P_dom"/>
</dbReference>
<dbReference type="EC" id="2.7.13.3" evidence="3"/>
<comment type="subcellular location">
    <subcellularLocation>
        <location evidence="2">Cell membrane</location>
        <topology evidence="2">Multi-pass membrane protein</topology>
    </subcellularLocation>
</comment>
<evidence type="ECO:0000256" key="7">
    <source>
        <dbReference type="ARBA" id="ARBA00022741"/>
    </source>
</evidence>
<dbReference type="InterPro" id="IPR004358">
    <property type="entry name" value="Sig_transdc_His_kin-like_C"/>
</dbReference>
<proteinExistence type="predicted"/>
<dbReference type="PROSITE" id="PS50885">
    <property type="entry name" value="HAMP"/>
    <property type="match status" value="1"/>
</dbReference>
<dbReference type="EMBL" id="LPWE01000010">
    <property type="protein sequence ID" value="ODR95501.1"/>
    <property type="molecule type" value="Genomic_DNA"/>
</dbReference>
<dbReference type="InterPro" id="IPR003660">
    <property type="entry name" value="HAMP_dom"/>
</dbReference>
<evidence type="ECO:0000259" key="12">
    <source>
        <dbReference type="PROSITE" id="PS50885"/>
    </source>
</evidence>
<dbReference type="Pfam" id="PF02518">
    <property type="entry name" value="HATPase_c"/>
    <property type="match status" value="1"/>
</dbReference>
<dbReference type="InterPro" id="IPR005467">
    <property type="entry name" value="His_kinase_dom"/>
</dbReference>
<dbReference type="GO" id="GO:0000155">
    <property type="term" value="F:phosphorelay sensor kinase activity"/>
    <property type="evidence" value="ECO:0007669"/>
    <property type="project" value="InterPro"/>
</dbReference>
<dbReference type="PRINTS" id="PR00344">
    <property type="entry name" value="BCTRLSENSOR"/>
</dbReference>
<evidence type="ECO:0000256" key="6">
    <source>
        <dbReference type="ARBA" id="ARBA00022679"/>
    </source>
</evidence>
<keyword evidence="6" id="KW-0808">Transferase</keyword>
<comment type="catalytic activity">
    <reaction evidence="1">
        <text>ATP + protein L-histidine = ADP + protein N-phospho-L-histidine.</text>
        <dbReference type="EC" id="2.7.13.3"/>
    </reaction>
</comment>
<evidence type="ECO:0000256" key="8">
    <source>
        <dbReference type="ARBA" id="ARBA00022777"/>
    </source>
</evidence>
<feature type="domain" description="Histidine kinase" evidence="11">
    <location>
        <begin position="268"/>
        <end position="477"/>
    </location>
</feature>
<keyword evidence="10" id="KW-1133">Transmembrane helix</keyword>
<evidence type="ECO:0000256" key="5">
    <source>
        <dbReference type="ARBA" id="ARBA00022553"/>
    </source>
</evidence>
<dbReference type="InterPro" id="IPR036097">
    <property type="entry name" value="HisK_dim/P_sf"/>
</dbReference>
<keyword evidence="10" id="KW-0472">Membrane</keyword>
<dbReference type="PANTHER" id="PTHR44936:SF10">
    <property type="entry name" value="SENSOR PROTEIN RSTB"/>
    <property type="match status" value="1"/>
</dbReference>
<dbReference type="GO" id="GO:0005524">
    <property type="term" value="F:ATP binding"/>
    <property type="evidence" value="ECO:0007669"/>
    <property type="project" value="UniProtKB-KW"/>
</dbReference>
<evidence type="ECO:0000313" key="14">
    <source>
        <dbReference type="Proteomes" id="UP000094172"/>
    </source>
</evidence>
<evidence type="ECO:0000256" key="2">
    <source>
        <dbReference type="ARBA" id="ARBA00004651"/>
    </source>
</evidence>
<gene>
    <name evidence="13" type="ORF">AUC70_00765</name>
</gene>
<dbReference type="SMART" id="SM00388">
    <property type="entry name" value="HisKA"/>
    <property type="match status" value="1"/>
</dbReference>
<keyword evidence="9" id="KW-0067">ATP-binding</keyword>
<keyword evidence="7" id="KW-0547">Nucleotide-binding</keyword>
<protein>
    <recommendedName>
        <fullName evidence="3">histidine kinase</fullName>
        <ecNumber evidence="3">2.7.13.3</ecNumber>
    </recommendedName>
</protein>
<keyword evidence="8" id="KW-0418">Kinase</keyword>
<evidence type="ECO:0000256" key="4">
    <source>
        <dbReference type="ARBA" id="ARBA00022475"/>
    </source>
</evidence>